<comment type="caution">
    <text evidence="2">The sequence shown here is derived from an EMBL/GenBank/DDBJ whole genome shotgun (WGS) entry which is preliminary data.</text>
</comment>
<feature type="transmembrane region" description="Helical" evidence="1">
    <location>
        <begin position="20"/>
        <end position="38"/>
    </location>
</feature>
<proteinExistence type="predicted"/>
<keyword evidence="3" id="KW-1185">Reference proteome</keyword>
<keyword evidence="1" id="KW-0472">Membrane</keyword>
<evidence type="ECO:0000256" key="1">
    <source>
        <dbReference type="SAM" id="Phobius"/>
    </source>
</evidence>
<keyword evidence="1" id="KW-0812">Transmembrane</keyword>
<evidence type="ECO:0000313" key="2">
    <source>
        <dbReference type="EMBL" id="EUJ33931.1"/>
    </source>
</evidence>
<sequence length="130" mass="15214">MTEHLGIGESRGHPIDLPLFLLTVVTGLFSAYVINSYFMLRKNVAMNEYWFGIYIGIMLYTLVMILVNFYIKMSTSSVIEWLNVFFIFLNVLFWRMLSGKKIQMELAILLTVYLLLICVYLGFIIIPYIF</sequence>
<gene>
    <name evidence="2" type="ORF">MFLO_01895</name>
</gene>
<accession>A0ABN0RIW7</accession>
<feature type="transmembrane region" description="Helical" evidence="1">
    <location>
        <begin position="50"/>
        <end position="71"/>
    </location>
</feature>
<keyword evidence="1" id="KW-1133">Transmembrane helix</keyword>
<dbReference type="Proteomes" id="UP000019249">
    <property type="component" value="Unassembled WGS sequence"/>
</dbReference>
<feature type="transmembrane region" description="Helical" evidence="1">
    <location>
        <begin position="106"/>
        <end position="129"/>
    </location>
</feature>
<feature type="transmembrane region" description="Helical" evidence="1">
    <location>
        <begin position="77"/>
        <end position="94"/>
    </location>
</feature>
<reference evidence="2 3" key="1">
    <citation type="journal article" date="2014" name="Int. J. Syst. Evol. Microbiol.">
        <title>Listeria floridensis sp. nov., Listeria aquatica sp. nov., Listeria cornellensis sp. nov., Listeria riparia sp. nov. and Listeria grandensis sp. nov., from agricultural and natural environments.</title>
        <authorList>
            <person name="den Bakker H.C."/>
            <person name="Warchocki S."/>
            <person name="Wright E.M."/>
            <person name="Allred A.F."/>
            <person name="Ahlstrom C."/>
            <person name="Manuel C.S."/>
            <person name="Stasiewicz M.J."/>
            <person name="Burrell A."/>
            <person name="Roof S."/>
            <person name="Strawn L."/>
            <person name="Fortes E.D."/>
            <person name="Nightingale K.K."/>
            <person name="Kephart D."/>
            <person name="Wiedmann M."/>
        </authorList>
    </citation>
    <scope>NUCLEOTIDE SEQUENCE [LARGE SCALE GENOMIC DNA]</scope>
    <source>
        <strain evidence="2 3">FSL S10-1187</strain>
    </source>
</reference>
<organism evidence="2 3">
    <name type="scientific">Listeria floridensis FSL S10-1187</name>
    <dbReference type="NCBI Taxonomy" id="1265817"/>
    <lineage>
        <taxon>Bacteria</taxon>
        <taxon>Bacillati</taxon>
        <taxon>Bacillota</taxon>
        <taxon>Bacilli</taxon>
        <taxon>Bacillales</taxon>
        <taxon>Listeriaceae</taxon>
        <taxon>Listeria</taxon>
    </lineage>
</organism>
<protein>
    <submittedName>
        <fullName evidence="2">Uncharacterized protein</fullName>
    </submittedName>
</protein>
<evidence type="ECO:0000313" key="3">
    <source>
        <dbReference type="Proteomes" id="UP000019249"/>
    </source>
</evidence>
<dbReference type="EMBL" id="AODF01000001">
    <property type="protein sequence ID" value="EUJ33931.1"/>
    <property type="molecule type" value="Genomic_DNA"/>
</dbReference>
<name>A0ABN0RIW7_9LIST</name>